<dbReference type="AlphaFoldDB" id="A0A6A6Q3Y1"/>
<feature type="coiled-coil region" evidence="1">
    <location>
        <begin position="331"/>
        <end position="363"/>
    </location>
</feature>
<reference evidence="3" key="1">
    <citation type="journal article" date="2020" name="Stud. Mycol.">
        <title>101 Dothideomycetes genomes: a test case for predicting lifestyles and emergence of pathogens.</title>
        <authorList>
            <person name="Haridas S."/>
            <person name="Albert R."/>
            <person name="Binder M."/>
            <person name="Bloem J."/>
            <person name="Labutti K."/>
            <person name="Salamov A."/>
            <person name="Andreopoulos B."/>
            <person name="Baker S."/>
            <person name="Barry K."/>
            <person name="Bills G."/>
            <person name="Bluhm B."/>
            <person name="Cannon C."/>
            <person name="Castanera R."/>
            <person name="Culley D."/>
            <person name="Daum C."/>
            <person name="Ezra D."/>
            <person name="Gonzalez J."/>
            <person name="Henrissat B."/>
            <person name="Kuo A."/>
            <person name="Liang C."/>
            <person name="Lipzen A."/>
            <person name="Lutzoni F."/>
            <person name="Magnuson J."/>
            <person name="Mondo S."/>
            <person name="Nolan M."/>
            <person name="Ohm R."/>
            <person name="Pangilinan J."/>
            <person name="Park H.-J."/>
            <person name="Ramirez L."/>
            <person name="Alfaro M."/>
            <person name="Sun H."/>
            <person name="Tritt A."/>
            <person name="Yoshinaga Y."/>
            <person name="Zwiers L.-H."/>
            <person name="Turgeon B."/>
            <person name="Goodwin S."/>
            <person name="Spatafora J."/>
            <person name="Crous P."/>
            <person name="Grigoriev I."/>
        </authorList>
    </citation>
    <scope>NUCLEOTIDE SEQUENCE</scope>
    <source>
        <strain evidence="3">CBS 113389</strain>
    </source>
</reference>
<organism evidence="3 4">
    <name type="scientific">Neohortaea acidophila</name>
    <dbReference type="NCBI Taxonomy" id="245834"/>
    <lineage>
        <taxon>Eukaryota</taxon>
        <taxon>Fungi</taxon>
        <taxon>Dikarya</taxon>
        <taxon>Ascomycota</taxon>
        <taxon>Pezizomycotina</taxon>
        <taxon>Dothideomycetes</taxon>
        <taxon>Dothideomycetidae</taxon>
        <taxon>Mycosphaerellales</taxon>
        <taxon>Teratosphaeriaceae</taxon>
        <taxon>Neohortaea</taxon>
    </lineage>
</organism>
<feature type="coiled-coil region" evidence="1">
    <location>
        <begin position="393"/>
        <end position="420"/>
    </location>
</feature>
<keyword evidence="4" id="KW-1185">Reference proteome</keyword>
<protein>
    <submittedName>
        <fullName evidence="3">Uncharacterized protein</fullName>
    </submittedName>
</protein>
<evidence type="ECO:0000313" key="3">
    <source>
        <dbReference type="EMBL" id="KAF2486363.1"/>
    </source>
</evidence>
<keyword evidence="1" id="KW-0175">Coiled coil</keyword>
<evidence type="ECO:0000256" key="2">
    <source>
        <dbReference type="SAM" id="MobiDB-lite"/>
    </source>
</evidence>
<name>A0A6A6Q3Y1_9PEZI</name>
<evidence type="ECO:0000256" key="1">
    <source>
        <dbReference type="SAM" id="Coils"/>
    </source>
</evidence>
<sequence>MAPTYTNNELRSIGERCSNRLPPASAVQAMHSYELQRDTEVERLFHGLMFDQEQSKQHSKSLEDDVTKLQSDVSIMQSQMRVKEVEKDDLSTAMAAQLESLRDKVDNHLKTARPRMLRLVLLEKKLEVVYAEAVNREIQRKFDEQRAKDKDETNGVEPLVKMAMLTNEIDRVKQEIAGTDDEVQVLFDERDAMVTWLGQTNKRIETAVQEADERMAGIEELNSQRMAALEKKVDEKLAQVEEKAADSRAEMDPEVGRRSKLSEAILDLRLGTLQAAVECHAMTADLTAQSLTKLERSTERECSNFRKEVNAAFKATQSTIGARVSEEATVREEAIKQIQQTAIKKEEAMIQSFAKQIVDAEERCNERVAITERRSRKHRKMLQQLREGITGNAAASRQQVATLQAKVDKLEGLVRALTGQHANVSPASTQRLAVRSPVGQNLDLSIPKGSSLASQKKESPRKATPVKHLKL</sequence>
<gene>
    <name evidence="3" type="ORF">BDY17DRAFT_321166</name>
</gene>
<dbReference type="OrthoDB" id="3863316at2759"/>
<dbReference type="RefSeq" id="XP_033592932.1">
    <property type="nucleotide sequence ID" value="XM_033736567.1"/>
</dbReference>
<proteinExistence type="predicted"/>
<evidence type="ECO:0000313" key="4">
    <source>
        <dbReference type="Proteomes" id="UP000799767"/>
    </source>
</evidence>
<dbReference type="EMBL" id="MU001632">
    <property type="protein sequence ID" value="KAF2486363.1"/>
    <property type="molecule type" value="Genomic_DNA"/>
</dbReference>
<feature type="coiled-coil region" evidence="1">
    <location>
        <begin position="162"/>
        <end position="250"/>
    </location>
</feature>
<dbReference type="Proteomes" id="UP000799767">
    <property type="component" value="Unassembled WGS sequence"/>
</dbReference>
<dbReference type="GeneID" id="54477569"/>
<feature type="region of interest" description="Disordered" evidence="2">
    <location>
        <begin position="445"/>
        <end position="471"/>
    </location>
</feature>
<accession>A0A6A6Q3Y1</accession>